<protein>
    <submittedName>
        <fullName evidence="3">Leucine-rich repeat and WD repeat-containing protein KIAA1239-like</fullName>
    </submittedName>
</protein>
<gene>
    <name evidence="3" type="primary">LOC100369604</name>
</gene>
<dbReference type="GeneID" id="100369604"/>
<dbReference type="PANTHER" id="PTHR19871">
    <property type="entry name" value="BETA TRANSDUCIN-RELATED PROTEIN"/>
    <property type="match status" value="1"/>
</dbReference>
<dbReference type="RefSeq" id="XP_002732648.1">
    <property type="nucleotide sequence ID" value="XM_002732602.2"/>
</dbReference>
<proteinExistence type="predicted"/>
<dbReference type="PANTHER" id="PTHR19871:SF14">
    <property type="entry name" value="DUF4062 DOMAIN-CONTAINING PROTEIN"/>
    <property type="match status" value="1"/>
</dbReference>
<reference evidence="3" key="1">
    <citation type="submission" date="2025-08" db="UniProtKB">
        <authorList>
            <consortium name="RefSeq"/>
        </authorList>
    </citation>
    <scope>IDENTIFICATION</scope>
    <source>
        <tissue evidence="3">Testes</tissue>
    </source>
</reference>
<accession>A0ABM0GLM3</accession>
<dbReference type="InterPro" id="IPR025139">
    <property type="entry name" value="DUF4062"/>
</dbReference>
<keyword evidence="2" id="KW-1185">Reference proteome</keyword>
<evidence type="ECO:0000259" key="1">
    <source>
        <dbReference type="Pfam" id="PF13271"/>
    </source>
</evidence>
<dbReference type="InterPro" id="IPR052752">
    <property type="entry name" value="NACHT-WD_repeat"/>
</dbReference>
<dbReference type="Proteomes" id="UP000694865">
    <property type="component" value="Unplaced"/>
</dbReference>
<dbReference type="Pfam" id="PF13271">
    <property type="entry name" value="DUF4062"/>
    <property type="match status" value="1"/>
</dbReference>
<organism evidence="2 3">
    <name type="scientific">Saccoglossus kowalevskii</name>
    <name type="common">Acorn worm</name>
    <dbReference type="NCBI Taxonomy" id="10224"/>
    <lineage>
        <taxon>Eukaryota</taxon>
        <taxon>Metazoa</taxon>
        <taxon>Hemichordata</taxon>
        <taxon>Enteropneusta</taxon>
        <taxon>Harrimaniidae</taxon>
        <taxon>Saccoglossus</taxon>
    </lineage>
</organism>
<feature type="non-terminal residue" evidence="3">
    <location>
        <position position="391"/>
    </location>
</feature>
<evidence type="ECO:0000313" key="2">
    <source>
        <dbReference type="Proteomes" id="UP000694865"/>
    </source>
</evidence>
<name>A0ABM0GLM3_SACKO</name>
<sequence length="391" mass="44912">MGCGASGTAVSAFDQNTLHWKKAHGCRLTTREKKVFEVLKGNFKTDYSSDMKIIRIFTSSTFTDTKHERDALMEKAYPKLKTYCQSRGYEFQVVDMRWGIRDEAADDHMTTELCLREIEACQKLSTGPNFVTLLSHKYGQRPLLRTIDVNEFNTIVDGIAEEETKKLVLKWYLKDENYKPSMYVLQPISVAIPNFTSPDEELRKMAKAEWKETQSRLQVALTDSAKVKLRDEEAVYKYIRSVTASEIEKGLFEVSDPGRSCLWFHRILKPIDSAPPDFIDVKQSSDEDVSNLLDTLKKERIPSALPLENITSYTVRCSNTNGFDPSMLENSQYLDRLCTDFQNKLQQKVEDAIKERAMTDVNDDVFGEVLQHAKFCEEKCEMFHGQTEALH</sequence>
<feature type="domain" description="DUF4062" evidence="1">
    <location>
        <begin position="55"/>
        <end position="141"/>
    </location>
</feature>
<evidence type="ECO:0000313" key="3">
    <source>
        <dbReference type="RefSeq" id="XP_002732648.1"/>
    </source>
</evidence>